<dbReference type="NCBIfam" id="TIGR00114">
    <property type="entry name" value="lumazine-synth"/>
    <property type="match status" value="1"/>
</dbReference>
<evidence type="ECO:0000256" key="7">
    <source>
        <dbReference type="ARBA" id="ARBA00072606"/>
    </source>
</evidence>
<dbReference type="GO" id="GO:0005829">
    <property type="term" value="C:cytosol"/>
    <property type="evidence" value="ECO:0007669"/>
    <property type="project" value="TreeGrafter"/>
</dbReference>
<dbReference type="GO" id="GO:0009349">
    <property type="term" value="C:riboflavin synthase complex"/>
    <property type="evidence" value="ECO:0007669"/>
    <property type="project" value="UniProtKB-UniRule"/>
</dbReference>
<protein>
    <recommendedName>
        <fullName evidence="7 8">6,7-dimethyl-8-ribityllumazine synthase</fullName>
        <shortName evidence="8">DMRL synthase</shortName>
        <shortName evidence="8">LS</shortName>
        <shortName evidence="8">Lumazine synthase</shortName>
        <ecNumber evidence="3 8">2.5.1.78</ecNumber>
    </recommendedName>
</protein>
<feature type="binding site" evidence="8">
    <location>
        <begin position="80"/>
        <end position="82"/>
    </location>
    <ligand>
        <name>5-amino-6-(D-ribitylamino)uracil</name>
        <dbReference type="ChEBI" id="CHEBI:15934"/>
    </ligand>
</feature>
<accession>A0A2M7M4W6</accession>
<keyword evidence="5 8" id="KW-0808">Transferase</keyword>
<dbReference type="Proteomes" id="UP000229703">
    <property type="component" value="Unassembled WGS sequence"/>
</dbReference>
<feature type="binding site" evidence="8">
    <location>
        <begin position="56"/>
        <end position="58"/>
    </location>
    <ligand>
        <name>5-amino-6-(D-ribitylamino)uracil</name>
        <dbReference type="ChEBI" id="CHEBI:15934"/>
    </ligand>
</feature>
<dbReference type="HAMAP" id="MF_00178">
    <property type="entry name" value="Lumazine_synth"/>
    <property type="match status" value="1"/>
</dbReference>
<dbReference type="PANTHER" id="PTHR21058:SF0">
    <property type="entry name" value="6,7-DIMETHYL-8-RIBITYLLUMAZINE SYNTHASE"/>
    <property type="match status" value="1"/>
</dbReference>
<dbReference type="InterPro" id="IPR002180">
    <property type="entry name" value="LS/RS"/>
</dbReference>
<dbReference type="SUPFAM" id="SSF52121">
    <property type="entry name" value="Lumazine synthase"/>
    <property type="match status" value="1"/>
</dbReference>
<dbReference type="Pfam" id="PF00885">
    <property type="entry name" value="DMRL_synthase"/>
    <property type="match status" value="1"/>
</dbReference>
<evidence type="ECO:0000256" key="1">
    <source>
        <dbReference type="ARBA" id="ARBA00004917"/>
    </source>
</evidence>
<evidence type="ECO:0000256" key="4">
    <source>
        <dbReference type="ARBA" id="ARBA00022619"/>
    </source>
</evidence>
<comment type="catalytic activity">
    <reaction evidence="6 8">
        <text>(2S)-2-hydroxy-3-oxobutyl phosphate + 5-amino-6-(D-ribitylamino)uracil = 6,7-dimethyl-8-(1-D-ribityl)lumazine + phosphate + 2 H2O + H(+)</text>
        <dbReference type="Rhea" id="RHEA:26152"/>
        <dbReference type="ChEBI" id="CHEBI:15377"/>
        <dbReference type="ChEBI" id="CHEBI:15378"/>
        <dbReference type="ChEBI" id="CHEBI:15934"/>
        <dbReference type="ChEBI" id="CHEBI:43474"/>
        <dbReference type="ChEBI" id="CHEBI:58201"/>
        <dbReference type="ChEBI" id="CHEBI:58830"/>
        <dbReference type="EC" id="2.5.1.78"/>
    </reaction>
</comment>
<dbReference type="PANTHER" id="PTHR21058">
    <property type="entry name" value="6,7-DIMETHYL-8-RIBITYLLUMAZINE SYNTHASE DMRL SYNTHASE LUMAZINE SYNTHASE"/>
    <property type="match status" value="1"/>
</dbReference>
<dbReference type="UniPathway" id="UPA00275">
    <property type="reaction ID" value="UER00404"/>
</dbReference>
<dbReference type="GO" id="GO:0000906">
    <property type="term" value="F:6,7-dimethyl-8-ribityllumazine synthase activity"/>
    <property type="evidence" value="ECO:0007669"/>
    <property type="project" value="UniProtKB-UniRule"/>
</dbReference>
<feature type="binding site" evidence="8">
    <location>
        <begin position="85"/>
        <end position="86"/>
    </location>
    <ligand>
        <name>(2S)-2-hydroxy-3-oxobutyl phosphate</name>
        <dbReference type="ChEBI" id="CHEBI:58830"/>
    </ligand>
</feature>
<evidence type="ECO:0000256" key="2">
    <source>
        <dbReference type="ARBA" id="ARBA00007424"/>
    </source>
</evidence>
<dbReference type="CDD" id="cd09209">
    <property type="entry name" value="Lumazine_synthase-I"/>
    <property type="match status" value="1"/>
</dbReference>
<comment type="similarity">
    <text evidence="2 8">Belongs to the DMRL synthase family.</text>
</comment>
<dbReference type="AlphaFoldDB" id="A0A2M7M4W6"/>
<dbReference type="FunFam" id="3.40.50.960:FF:000001">
    <property type="entry name" value="6,7-dimethyl-8-ribityllumazine synthase"/>
    <property type="match status" value="1"/>
</dbReference>
<dbReference type="GO" id="GO:0009231">
    <property type="term" value="P:riboflavin biosynthetic process"/>
    <property type="evidence" value="ECO:0007669"/>
    <property type="project" value="UniProtKB-UniRule"/>
</dbReference>
<comment type="function">
    <text evidence="8">Catalyzes the formation of 6,7-dimethyl-8-ribityllumazine by condensation of 5-amino-6-(D-ribitylamino)uracil with 3,4-dihydroxy-2-butanone 4-phosphate. This is the penultimate step in the biosynthesis of riboflavin.</text>
</comment>
<feature type="binding site" evidence="8">
    <location>
        <position position="127"/>
    </location>
    <ligand>
        <name>(2S)-2-hydroxy-3-oxobutyl phosphate</name>
        <dbReference type="ChEBI" id="CHEBI:58830"/>
    </ligand>
</feature>
<comment type="caution">
    <text evidence="9">The sequence shown here is derived from an EMBL/GenBank/DDBJ whole genome shotgun (WGS) entry which is preliminary data.</text>
</comment>
<dbReference type="InterPro" id="IPR034964">
    <property type="entry name" value="LS"/>
</dbReference>
<dbReference type="EMBL" id="PFJK01000041">
    <property type="protein sequence ID" value="PIX77745.1"/>
    <property type="molecule type" value="Genomic_DNA"/>
</dbReference>
<evidence type="ECO:0000256" key="3">
    <source>
        <dbReference type="ARBA" id="ARBA00012664"/>
    </source>
</evidence>
<dbReference type="NCBIfam" id="NF000812">
    <property type="entry name" value="PRK00061.1-4"/>
    <property type="match status" value="1"/>
</dbReference>
<proteinExistence type="inferred from homology"/>
<sequence length="154" mass="16875">MKVIEGKLDAEGKRFALVVSRFNEFISKKLLEGALDCLRRHGAKEEDLSVAWVPGSFEIPYLADLLAKKKKYDSIICLGVIIRGETSHFNYIASQVSRAIGQISLSSGIPVIFGVVNAETIEQAIERAGAKRGNRGYDSALSAIEMANLSEQMK</sequence>
<evidence type="ECO:0000313" key="9">
    <source>
        <dbReference type="EMBL" id="PIX77745.1"/>
    </source>
</evidence>
<gene>
    <name evidence="8" type="primary">ribH</name>
    <name evidence="9" type="ORF">COZ37_01045</name>
</gene>
<reference evidence="10" key="1">
    <citation type="submission" date="2017-09" db="EMBL/GenBank/DDBJ databases">
        <title>Depth-based differentiation of microbial function through sediment-hosted aquifers and enrichment of novel symbionts in the deep terrestrial subsurface.</title>
        <authorList>
            <person name="Probst A.J."/>
            <person name="Ladd B."/>
            <person name="Jarett J.K."/>
            <person name="Geller-Mcgrath D.E."/>
            <person name="Sieber C.M.K."/>
            <person name="Emerson J.B."/>
            <person name="Anantharaman K."/>
            <person name="Thomas B.C."/>
            <person name="Malmstrom R."/>
            <person name="Stieglmeier M."/>
            <person name="Klingl A."/>
            <person name="Woyke T."/>
            <person name="Ryan C.M."/>
            <person name="Banfield J.F."/>
        </authorList>
    </citation>
    <scope>NUCLEOTIDE SEQUENCE [LARGE SCALE GENOMIC DNA]</scope>
</reference>
<keyword evidence="4 8" id="KW-0686">Riboflavin biosynthesis</keyword>
<feature type="active site" description="Proton donor" evidence="8">
    <location>
        <position position="88"/>
    </location>
</feature>
<organism evidence="9 10">
    <name type="scientific">bacterium (Candidatus Ratteibacteria) CG_4_10_14_3_um_filter_41_18</name>
    <dbReference type="NCBI Taxonomy" id="2014287"/>
    <lineage>
        <taxon>Bacteria</taxon>
        <taxon>Candidatus Ratteibacteria</taxon>
    </lineage>
</organism>
<name>A0A2M7M4W6_9BACT</name>
<evidence type="ECO:0000256" key="5">
    <source>
        <dbReference type="ARBA" id="ARBA00022679"/>
    </source>
</evidence>
<dbReference type="EC" id="2.5.1.78" evidence="3 8"/>
<feature type="binding site" evidence="8">
    <location>
        <position position="22"/>
    </location>
    <ligand>
        <name>5-amino-6-(D-ribitylamino)uracil</name>
        <dbReference type="ChEBI" id="CHEBI:15934"/>
    </ligand>
</feature>
<evidence type="ECO:0000256" key="8">
    <source>
        <dbReference type="HAMAP-Rule" id="MF_00178"/>
    </source>
</evidence>
<evidence type="ECO:0000313" key="10">
    <source>
        <dbReference type="Proteomes" id="UP000229703"/>
    </source>
</evidence>
<dbReference type="Gene3D" id="3.40.50.960">
    <property type="entry name" value="Lumazine/riboflavin synthase"/>
    <property type="match status" value="1"/>
</dbReference>
<dbReference type="InterPro" id="IPR036467">
    <property type="entry name" value="LS/RS_sf"/>
</dbReference>
<comment type="pathway">
    <text evidence="1 8">Cofactor biosynthesis; riboflavin biosynthesis; riboflavin from 2-hydroxy-3-oxobutyl phosphate and 5-amino-6-(D-ribitylamino)uracil: step 1/2.</text>
</comment>
<feature type="binding site" evidence="8">
    <location>
        <position position="113"/>
    </location>
    <ligand>
        <name>5-amino-6-(D-ribitylamino)uracil</name>
        <dbReference type="ChEBI" id="CHEBI:15934"/>
    </ligand>
</feature>
<evidence type="ECO:0000256" key="6">
    <source>
        <dbReference type="ARBA" id="ARBA00048785"/>
    </source>
</evidence>